<dbReference type="EMBL" id="HF935394">
    <property type="protein sequence ID" value="CCX08185.1"/>
    <property type="molecule type" value="Genomic_DNA"/>
</dbReference>
<accession>U4L0F6</accession>
<dbReference type="Pfam" id="PF04114">
    <property type="entry name" value="Gaa1"/>
    <property type="match status" value="1"/>
</dbReference>
<dbReference type="PANTHER" id="PTHR13304:SF0">
    <property type="entry name" value="GLYCOSYLPHOSPHATIDYLINOSITOL ANCHOR ATTACHMENT 1 PROTEIN"/>
    <property type="match status" value="1"/>
</dbReference>
<dbReference type="GO" id="GO:0016255">
    <property type="term" value="P:attachment of GPI anchor to protein"/>
    <property type="evidence" value="ECO:0007669"/>
    <property type="project" value="TreeGrafter"/>
</dbReference>
<keyword evidence="2" id="KW-0812">Transmembrane</keyword>
<dbReference type="STRING" id="1076935.U4L0F6"/>
<dbReference type="PIRSF" id="PIRSF036762">
    <property type="entry name" value="GAA1"/>
    <property type="match status" value="1"/>
</dbReference>
<keyword evidence="2" id="KW-1133">Transmembrane helix</keyword>
<feature type="transmembrane region" description="Helical" evidence="2">
    <location>
        <begin position="12"/>
        <end position="34"/>
    </location>
</feature>
<dbReference type="OMA" id="MAIALWM"/>
<dbReference type="SUPFAM" id="SSF53187">
    <property type="entry name" value="Zn-dependent exopeptidases"/>
    <property type="match status" value="1"/>
</dbReference>
<keyword evidence="2" id="KW-0472">Membrane</keyword>
<feature type="transmembrane region" description="Helical" evidence="2">
    <location>
        <begin position="438"/>
        <end position="459"/>
    </location>
</feature>
<feature type="region of interest" description="Disordered" evidence="1">
    <location>
        <begin position="395"/>
        <end position="433"/>
    </location>
</feature>
<feature type="transmembrane region" description="Helical" evidence="2">
    <location>
        <begin position="466"/>
        <end position="492"/>
    </location>
</feature>
<organism evidence="3 4">
    <name type="scientific">Pyronema omphalodes (strain CBS 100304)</name>
    <name type="common">Pyronema confluens</name>
    <dbReference type="NCBI Taxonomy" id="1076935"/>
    <lineage>
        <taxon>Eukaryota</taxon>
        <taxon>Fungi</taxon>
        <taxon>Dikarya</taxon>
        <taxon>Ascomycota</taxon>
        <taxon>Pezizomycotina</taxon>
        <taxon>Pezizomycetes</taxon>
        <taxon>Pezizales</taxon>
        <taxon>Pyronemataceae</taxon>
        <taxon>Pyronema</taxon>
    </lineage>
</organism>
<name>U4L0F6_PYROM</name>
<evidence type="ECO:0000256" key="2">
    <source>
        <dbReference type="SAM" id="Phobius"/>
    </source>
</evidence>
<feature type="transmembrane region" description="Helical" evidence="2">
    <location>
        <begin position="545"/>
        <end position="570"/>
    </location>
</feature>
<dbReference type="Proteomes" id="UP000018144">
    <property type="component" value="Unassembled WGS sequence"/>
</dbReference>
<feature type="transmembrane region" description="Helical" evidence="2">
    <location>
        <begin position="512"/>
        <end position="533"/>
    </location>
</feature>
<proteinExistence type="predicted"/>
<dbReference type="OrthoDB" id="445301at2759"/>
<evidence type="ECO:0000313" key="3">
    <source>
        <dbReference type="EMBL" id="CCX08185.1"/>
    </source>
</evidence>
<evidence type="ECO:0000313" key="4">
    <source>
        <dbReference type="Proteomes" id="UP000018144"/>
    </source>
</evidence>
<protein>
    <submittedName>
        <fullName evidence="3">Similar to GPI transamidase component GAA1 acc. no. P39012</fullName>
    </submittedName>
</protein>
<feature type="transmembrane region" description="Helical" evidence="2">
    <location>
        <begin position="361"/>
        <end position="381"/>
    </location>
</feature>
<feature type="compositionally biased region" description="Basic and acidic residues" evidence="1">
    <location>
        <begin position="399"/>
        <end position="419"/>
    </location>
</feature>
<dbReference type="AlphaFoldDB" id="U4L0F6"/>
<dbReference type="PANTHER" id="PTHR13304">
    <property type="entry name" value="GLYCOSYLPHOSPHATIDYLINOSITOL ANCHOR ATTACHMENT 1 PROTEIN"/>
    <property type="match status" value="1"/>
</dbReference>
<dbReference type="InterPro" id="IPR007246">
    <property type="entry name" value="Gaa1"/>
</dbReference>
<gene>
    <name evidence="3" type="ORF">PCON_07774</name>
</gene>
<dbReference type="Gene3D" id="3.40.630.10">
    <property type="entry name" value="Zn peptidases"/>
    <property type="match status" value="1"/>
</dbReference>
<dbReference type="GO" id="GO:0042765">
    <property type="term" value="C:GPI-anchor transamidase complex"/>
    <property type="evidence" value="ECO:0007669"/>
    <property type="project" value="InterPro"/>
</dbReference>
<dbReference type="eggNOG" id="KOG3566">
    <property type="taxonomic scope" value="Eukaryota"/>
</dbReference>
<evidence type="ECO:0000256" key="1">
    <source>
        <dbReference type="SAM" id="MobiDB-lite"/>
    </source>
</evidence>
<feature type="transmembrane region" description="Helical" evidence="2">
    <location>
        <begin position="590"/>
        <end position="612"/>
    </location>
</feature>
<keyword evidence="4" id="KW-1185">Reference proteome</keyword>
<reference evidence="3 4" key="1">
    <citation type="journal article" date="2013" name="PLoS Genet.">
        <title>The genome and development-dependent transcriptomes of Pyronema confluens: a window into fungal evolution.</title>
        <authorList>
            <person name="Traeger S."/>
            <person name="Altegoer F."/>
            <person name="Freitag M."/>
            <person name="Gabaldon T."/>
            <person name="Kempken F."/>
            <person name="Kumar A."/>
            <person name="Marcet-Houben M."/>
            <person name="Poggeler S."/>
            <person name="Stajich J.E."/>
            <person name="Nowrousian M."/>
        </authorList>
    </citation>
    <scope>NUCLEOTIDE SEQUENCE [LARGE SCALE GENOMIC DNA]</scope>
    <source>
        <strain evidence="4">CBS 100304</strain>
        <tissue evidence="3">Vegetative mycelium</tissue>
    </source>
</reference>
<sequence length="620" mass="67923">MALPRPLRSTALLRFLPLLSSICILIGVAWLLLLPLDEYSRNTYISENALLPGGVHTYFHGSEQNVFRAYRHEVAALGQQNASTNEVAQVIGDIFKGQGLKVGTQKFKYEAGGRVYEGENVYAVLEAPRGDATEAVVLAAPWLNTDEVLNESGVALVMALARYFKRWSLWSKDVIFLITSDARAGPQAWVDAYHDTHTPPMVESLPVTSGALQGVIVLDYPTAAPWDRIHIVYDGTNGQLPNLDLFNTAVHIAGNQMGVRTSLQELHGHTDSYEDRLRTMLRGMVNQGLGHATGPHSVFIPYHIDAITLQVSGFGNHDEVTMGRIVESLFRSLNNLLEHFHQSFFFYLLLGSKKFVSIGTYLPSAMLIAVNFTIMAIGLWLKSGTKPKTVDAAVAITEKPSDEKNEKKDTEEKEKKDTTSDSSPLPPSSPHLESPRPLLLPLLFLLLTHTLSTIPLLLFNTLPHTLLCPAFTIFSLLSLCLPLLLSFTLHLFSPTPQVYTLLRCFSLLSLGLFLSALATLNFSLSFLIGLGAVPVTFIKPTKCKLVAVLQHLVLAVANPMVALVGVAVYMGEPLGTVLGEAQVGWEINGLWTAVVVWGVWWPAWVVAGVGAWGGGRMVEN</sequence>